<dbReference type="SUPFAM" id="SSF101148">
    <property type="entry name" value="Plant invertase/pectin methylesterase inhibitor"/>
    <property type="match status" value="1"/>
</dbReference>
<organism evidence="1 2">
    <name type="scientific">Turnera subulata</name>
    <dbReference type="NCBI Taxonomy" id="218843"/>
    <lineage>
        <taxon>Eukaryota</taxon>
        <taxon>Viridiplantae</taxon>
        <taxon>Streptophyta</taxon>
        <taxon>Embryophyta</taxon>
        <taxon>Tracheophyta</taxon>
        <taxon>Spermatophyta</taxon>
        <taxon>Magnoliopsida</taxon>
        <taxon>eudicotyledons</taxon>
        <taxon>Gunneridae</taxon>
        <taxon>Pentapetalae</taxon>
        <taxon>rosids</taxon>
        <taxon>fabids</taxon>
        <taxon>Malpighiales</taxon>
        <taxon>Passifloraceae</taxon>
        <taxon>Turnera</taxon>
    </lineage>
</organism>
<dbReference type="EMBL" id="JAKUCV010002441">
    <property type="protein sequence ID" value="KAJ4842649.1"/>
    <property type="molecule type" value="Genomic_DNA"/>
</dbReference>
<dbReference type="Proteomes" id="UP001141552">
    <property type="component" value="Unassembled WGS sequence"/>
</dbReference>
<proteinExistence type="predicted"/>
<name>A0A9Q0G5G7_9ROSI</name>
<comment type="caution">
    <text evidence="1">The sequence shown here is derived from an EMBL/GenBank/DDBJ whole genome shotgun (WGS) entry which is preliminary data.</text>
</comment>
<accession>A0A9Q0G5G7</accession>
<reference evidence="1" key="2">
    <citation type="journal article" date="2023" name="Plants (Basel)">
        <title>Annotation of the Turnera subulata (Passifloraceae) Draft Genome Reveals the S-Locus Evolved after the Divergence of Turneroideae from Passifloroideae in a Stepwise Manner.</title>
        <authorList>
            <person name="Henning P.M."/>
            <person name="Roalson E.H."/>
            <person name="Mir W."/>
            <person name="McCubbin A.G."/>
            <person name="Shore J.S."/>
        </authorList>
    </citation>
    <scope>NUCLEOTIDE SEQUENCE</scope>
    <source>
        <strain evidence="1">F60SS</strain>
    </source>
</reference>
<sequence length="82" mass="8829">MPYPPLIYLTEPAKDVLKNPVISATTSAEPPLIPTSHVINLHGLAMIRMELALQNATNTISSIKSLLSVETLDPFALACCID</sequence>
<keyword evidence="2" id="KW-1185">Reference proteome</keyword>
<gene>
    <name evidence="1" type="ORF">Tsubulata_028022</name>
</gene>
<reference evidence="1" key="1">
    <citation type="submission" date="2022-02" db="EMBL/GenBank/DDBJ databases">
        <authorList>
            <person name="Henning P.M."/>
            <person name="McCubbin A.G."/>
            <person name="Shore J.S."/>
        </authorList>
    </citation>
    <scope>NUCLEOTIDE SEQUENCE</scope>
    <source>
        <strain evidence="1">F60SS</strain>
        <tissue evidence="1">Leaves</tissue>
    </source>
</reference>
<evidence type="ECO:0000313" key="1">
    <source>
        <dbReference type="EMBL" id="KAJ4842649.1"/>
    </source>
</evidence>
<evidence type="ECO:0000313" key="2">
    <source>
        <dbReference type="Proteomes" id="UP001141552"/>
    </source>
</evidence>
<dbReference type="AlphaFoldDB" id="A0A9Q0G5G7"/>
<protein>
    <submittedName>
        <fullName evidence="1">Uncharacterized protein</fullName>
    </submittedName>
</protein>
<dbReference type="InterPro" id="IPR035513">
    <property type="entry name" value="Invertase/methylesterase_inhib"/>
</dbReference>